<evidence type="ECO:0000313" key="2">
    <source>
        <dbReference type="Proteomes" id="UP001199106"/>
    </source>
</evidence>
<evidence type="ECO:0000313" key="1">
    <source>
        <dbReference type="EMBL" id="KAG9191416.1"/>
    </source>
</evidence>
<proteinExistence type="predicted"/>
<protein>
    <recommendedName>
        <fullName evidence="3">F-box domain-containing protein</fullName>
    </recommendedName>
</protein>
<organism evidence="1 2">
    <name type="scientific">Alternaria panax</name>
    <dbReference type="NCBI Taxonomy" id="48097"/>
    <lineage>
        <taxon>Eukaryota</taxon>
        <taxon>Fungi</taxon>
        <taxon>Dikarya</taxon>
        <taxon>Ascomycota</taxon>
        <taxon>Pezizomycotina</taxon>
        <taxon>Dothideomycetes</taxon>
        <taxon>Pleosporomycetidae</taxon>
        <taxon>Pleosporales</taxon>
        <taxon>Pleosporineae</taxon>
        <taxon>Pleosporaceae</taxon>
        <taxon>Alternaria</taxon>
        <taxon>Alternaria sect. Panax</taxon>
    </lineage>
</organism>
<comment type="caution">
    <text evidence="1">The sequence shown here is derived from an EMBL/GenBank/DDBJ whole genome shotgun (WGS) entry which is preliminary data.</text>
</comment>
<evidence type="ECO:0008006" key="3">
    <source>
        <dbReference type="Google" id="ProtNLM"/>
    </source>
</evidence>
<sequence>MQSLPNELLAQIASHLESQPSSITKFNHEPTAHLAYSQTELNNNPLKSLSLVSWRLRKIVLPILFRYVRIPLDKEPQWVPTDARLVDSMQSELSTLSNHEFMLYTKLRGKFKSSAGGAFEPAMDDVLIQLCRIQDGDEFLKRTDRKVWLPHLSSWFPNFKKFAEGNELKHHIRSVVVCTDEEFKLRYVVTALETLAREVSRMWNQIFELSEPERFVVAAPPKTMAALLESGVATNDSWAFEMKMHYIEFVQTLPSAITSNTEIEKNSRQPSDIGLIHRRPWSHIGYNEGSSITAYSIYEFQFMTTPRILEILLDRLAKNSKSCANLSSFSLIAVFPLSSHITQIVSAMHRIPSIRKITLQLAPGPENDLLSNGSKRRKAQSSDFWSEWRLGYKALADMDQLRRVYSGEDGTGWEPALEEIVSRDCYTKQLGEEVKEVVEHYLKQAKLRWKSDGVGRWVRDESEVEDVD</sequence>
<dbReference type="Proteomes" id="UP001199106">
    <property type="component" value="Unassembled WGS sequence"/>
</dbReference>
<accession>A0AAD4IBA4</accession>
<dbReference type="EMBL" id="JAANER010000004">
    <property type="protein sequence ID" value="KAG9191416.1"/>
    <property type="molecule type" value="Genomic_DNA"/>
</dbReference>
<keyword evidence="2" id="KW-1185">Reference proteome</keyword>
<gene>
    <name evidence="1" type="ORF">G6011_09504</name>
</gene>
<reference evidence="1" key="1">
    <citation type="submission" date="2021-07" db="EMBL/GenBank/DDBJ databases">
        <title>Genome Resource of American Ginseng Black Spot Pathogen Alternaria panax.</title>
        <authorList>
            <person name="Qiu C."/>
            <person name="Wang W."/>
            <person name="Liu Z."/>
        </authorList>
    </citation>
    <scope>NUCLEOTIDE SEQUENCE</scope>
    <source>
        <strain evidence="1">BNCC115425</strain>
    </source>
</reference>
<dbReference type="AlphaFoldDB" id="A0AAD4IBA4"/>
<name>A0AAD4IBA4_9PLEO</name>